<dbReference type="AlphaFoldDB" id="A0A9P7GSN9"/>
<evidence type="ECO:0000313" key="4">
    <source>
        <dbReference type="Proteomes" id="UP000717328"/>
    </source>
</evidence>
<feature type="compositionally biased region" description="Basic and acidic residues" evidence="1">
    <location>
        <begin position="313"/>
        <end position="323"/>
    </location>
</feature>
<feature type="compositionally biased region" description="Polar residues" evidence="1">
    <location>
        <begin position="336"/>
        <end position="347"/>
    </location>
</feature>
<feature type="region of interest" description="Disordered" evidence="1">
    <location>
        <begin position="230"/>
        <end position="550"/>
    </location>
</feature>
<sequence>MSYNAQHTSDSGPFRALSKHEKYFLNGGDLYFLIEHVHFRVHRYFFERESPFFQSRLCTPASPGAARQGSTEGTAIVLDDLRSDDFAKFLWVFYNPKYSLYKTTPADWKIILRLAHLWQFQEVKNLVVRELEKLELGDVDRIATYHRYDVDRRLLIPRYAALCEREEPLTLHEGMELGLETTLMIARAREYARGPSKDNGPRSPTAAGMEVNEMHSLIQTLFDIRPLEESEKNVGEPAPDIAGGLVSPRPRRAQKPTLPPLVPVAPMVKPTDKPKPTEPKPTAPAPQEEQRPTAPAPLVEALPTGPPSVPAQEQKKTHSKEPKPTAWATGSPVGTPVSTVKQTTSSEAVPPQQAVVAEEQTKTKTKTVEQQSVVAPVDSSEPATPMEETSAGSGAKLLGLGSRLKGLMGGGDANEKKKKSPAQKAADREARAAAARKEAEEKAAAAKKEAEEKAAKAAEERKKAAEEKDAAEKKAAEDRLAKEAEEKAKKEKEGAATAKPADASADKPPVPEKDLPVAPLVDVTSTTTTTASAGASGGSGKTKVTDNTKK</sequence>
<feature type="compositionally biased region" description="Low complexity" evidence="1">
    <location>
        <begin position="523"/>
        <end position="534"/>
    </location>
</feature>
<feature type="compositionally biased region" description="Basic and acidic residues" evidence="1">
    <location>
        <begin position="425"/>
        <end position="494"/>
    </location>
</feature>
<feature type="compositionally biased region" description="Low complexity" evidence="1">
    <location>
        <begin position="391"/>
        <end position="406"/>
    </location>
</feature>
<dbReference type="Pfam" id="PF00651">
    <property type="entry name" value="BTB"/>
    <property type="match status" value="1"/>
</dbReference>
<evidence type="ECO:0000259" key="2">
    <source>
        <dbReference type="PROSITE" id="PS50097"/>
    </source>
</evidence>
<dbReference type="EMBL" id="JABCKI010000100">
    <property type="protein sequence ID" value="KAG5652750.1"/>
    <property type="molecule type" value="Genomic_DNA"/>
</dbReference>
<proteinExistence type="predicted"/>
<name>A0A9P7GSN9_9AGAR</name>
<accession>A0A9P7GSN9</accession>
<dbReference type="OrthoDB" id="9997739at2759"/>
<dbReference type="InterPro" id="IPR011333">
    <property type="entry name" value="SKP1/BTB/POZ_sf"/>
</dbReference>
<reference evidence="3" key="1">
    <citation type="submission" date="2021-02" db="EMBL/GenBank/DDBJ databases">
        <authorList>
            <person name="Nieuwenhuis M."/>
            <person name="Van De Peppel L.J.J."/>
        </authorList>
    </citation>
    <scope>NUCLEOTIDE SEQUENCE</scope>
    <source>
        <strain evidence="3">D49</strain>
    </source>
</reference>
<dbReference type="Gene3D" id="3.30.710.10">
    <property type="entry name" value="Potassium Channel Kv1.1, Chain A"/>
    <property type="match status" value="1"/>
</dbReference>
<feature type="domain" description="BTB" evidence="2">
    <location>
        <begin position="28"/>
        <end position="102"/>
    </location>
</feature>
<keyword evidence="4" id="KW-1185">Reference proteome</keyword>
<dbReference type="SMART" id="SM00225">
    <property type="entry name" value="BTB"/>
    <property type="match status" value="1"/>
</dbReference>
<evidence type="ECO:0000256" key="1">
    <source>
        <dbReference type="SAM" id="MobiDB-lite"/>
    </source>
</evidence>
<evidence type="ECO:0000313" key="3">
    <source>
        <dbReference type="EMBL" id="KAG5652750.1"/>
    </source>
</evidence>
<organism evidence="3 4">
    <name type="scientific">Sphagnurus paluster</name>
    <dbReference type="NCBI Taxonomy" id="117069"/>
    <lineage>
        <taxon>Eukaryota</taxon>
        <taxon>Fungi</taxon>
        <taxon>Dikarya</taxon>
        <taxon>Basidiomycota</taxon>
        <taxon>Agaricomycotina</taxon>
        <taxon>Agaricomycetes</taxon>
        <taxon>Agaricomycetidae</taxon>
        <taxon>Agaricales</taxon>
        <taxon>Tricholomatineae</taxon>
        <taxon>Lyophyllaceae</taxon>
        <taxon>Sphagnurus</taxon>
    </lineage>
</organism>
<protein>
    <recommendedName>
        <fullName evidence="2">BTB domain-containing protein</fullName>
    </recommendedName>
</protein>
<feature type="compositionally biased region" description="Low complexity" evidence="1">
    <location>
        <begin position="495"/>
        <end position="507"/>
    </location>
</feature>
<gene>
    <name evidence="3" type="ORF">H0H81_003837</name>
</gene>
<dbReference type="InterPro" id="IPR000210">
    <property type="entry name" value="BTB/POZ_dom"/>
</dbReference>
<dbReference type="SUPFAM" id="SSF54695">
    <property type="entry name" value="POZ domain"/>
    <property type="match status" value="1"/>
</dbReference>
<comment type="caution">
    <text evidence="3">The sequence shown here is derived from an EMBL/GenBank/DDBJ whole genome shotgun (WGS) entry which is preliminary data.</text>
</comment>
<reference evidence="3" key="2">
    <citation type="submission" date="2021-10" db="EMBL/GenBank/DDBJ databases">
        <title>Phylogenomics reveals ancestral predisposition of the termite-cultivated fungus Termitomyces towards a domesticated lifestyle.</title>
        <authorList>
            <person name="Auxier B."/>
            <person name="Grum-Grzhimaylo A."/>
            <person name="Cardenas M.E."/>
            <person name="Lodge J.D."/>
            <person name="Laessoe T."/>
            <person name="Pedersen O."/>
            <person name="Smith M.E."/>
            <person name="Kuyper T.W."/>
            <person name="Franco-Molano E.A."/>
            <person name="Baroni T.J."/>
            <person name="Aanen D.K."/>
        </authorList>
    </citation>
    <scope>NUCLEOTIDE SEQUENCE</scope>
    <source>
        <strain evidence="3">D49</strain>
    </source>
</reference>
<dbReference type="PROSITE" id="PS50097">
    <property type="entry name" value="BTB"/>
    <property type="match status" value="1"/>
</dbReference>
<dbReference type="Proteomes" id="UP000717328">
    <property type="component" value="Unassembled WGS sequence"/>
</dbReference>